<dbReference type="Gene3D" id="1.10.1200.10">
    <property type="entry name" value="ACP-like"/>
    <property type="match status" value="1"/>
</dbReference>
<organism evidence="2 3">
    <name type="scientific">Rhodopseudomonas palustris (strain DX-1)</name>
    <dbReference type="NCBI Taxonomy" id="652103"/>
    <lineage>
        <taxon>Bacteria</taxon>
        <taxon>Pseudomonadati</taxon>
        <taxon>Pseudomonadota</taxon>
        <taxon>Alphaproteobacteria</taxon>
        <taxon>Hyphomicrobiales</taxon>
        <taxon>Nitrobacteraceae</taxon>
        <taxon>Rhodopseudomonas</taxon>
    </lineage>
</organism>
<dbReference type="InterPro" id="IPR036736">
    <property type="entry name" value="ACP-like_sf"/>
</dbReference>
<dbReference type="EMBL" id="CP002418">
    <property type="protein sequence ID" value="ADU44763.1"/>
    <property type="molecule type" value="Genomic_DNA"/>
</dbReference>
<evidence type="ECO:0000313" key="3">
    <source>
        <dbReference type="Proteomes" id="UP000001402"/>
    </source>
</evidence>
<dbReference type="PROSITE" id="PS50075">
    <property type="entry name" value="CARRIER"/>
    <property type="match status" value="1"/>
</dbReference>
<evidence type="ECO:0000259" key="1">
    <source>
        <dbReference type="PROSITE" id="PS50075"/>
    </source>
</evidence>
<dbReference type="BioCyc" id="RPAL652103:RPDX1_RS15700-MONOMER"/>
<dbReference type="HOGENOM" id="CLU_052637_0_0_5"/>
<dbReference type="STRING" id="652103.Rpdx1_3184"/>
<reference evidence="2" key="1">
    <citation type="submission" date="2010-12" db="EMBL/GenBank/DDBJ databases">
        <title>Complete sequence of Rhodopseudomonas palustris DX-1.</title>
        <authorList>
            <consortium name="US DOE Joint Genome Institute"/>
            <person name="Lucas S."/>
            <person name="Copeland A."/>
            <person name="Lapidus A."/>
            <person name="Cheng J.-F."/>
            <person name="Goodwin L."/>
            <person name="Pitluck S."/>
            <person name="Misra M."/>
            <person name="Chertkov O."/>
            <person name="Detter J.C."/>
            <person name="Han C."/>
            <person name="Tapia R."/>
            <person name="Land M."/>
            <person name="Hauser L."/>
            <person name="Kyrpides N."/>
            <person name="Ivanova N."/>
            <person name="Ovchinnikova G."/>
            <person name="Logan B."/>
            <person name="Oda Y."/>
            <person name="Harwood C."/>
            <person name="Woyke T."/>
        </authorList>
    </citation>
    <scope>NUCLEOTIDE SEQUENCE [LARGE SCALE GENOMIC DNA]</scope>
    <source>
        <strain evidence="2">DX-1</strain>
    </source>
</reference>
<name>E6VNN5_RHOPX</name>
<dbReference type="Proteomes" id="UP000001402">
    <property type="component" value="Chromosome"/>
</dbReference>
<dbReference type="OrthoDB" id="177586at2"/>
<dbReference type="SUPFAM" id="SSF47336">
    <property type="entry name" value="ACP-like"/>
    <property type="match status" value="1"/>
</dbReference>
<dbReference type="eggNOG" id="COG0236">
    <property type="taxonomic scope" value="Bacteria"/>
</dbReference>
<dbReference type="InterPro" id="IPR046047">
    <property type="entry name" value="DUF6005"/>
</dbReference>
<accession>E6VNN5</accession>
<protein>
    <recommendedName>
        <fullName evidence="1">Carrier domain-containing protein</fullName>
    </recommendedName>
</protein>
<gene>
    <name evidence="2" type="ordered locus">Rpdx1_3184</name>
</gene>
<dbReference type="AlphaFoldDB" id="E6VNN5"/>
<dbReference type="InterPro" id="IPR009081">
    <property type="entry name" value="PP-bd_ACP"/>
</dbReference>
<dbReference type="Pfam" id="PF19468">
    <property type="entry name" value="DUF6005"/>
    <property type="match status" value="1"/>
</dbReference>
<evidence type="ECO:0000313" key="2">
    <source>
        <dbReference type="EMBL" id="ADU44763.1"/>
    </source>
</evidence>
<proteinExistence type="predicted"/>
<dbReference type="KEGG" id="rpx:Rpdx1_3184"/>
<feature type="domain" description="Carrier" evidence="1">
    <location>
        <begin position="4"/>
        <end position="82"/>
    </location>
</feature>
<sequence length="437" mass="49642">MTREQITAAIRQILAERMNNQHLDGFGPQSRLNADLYLDSVLMLDLLLDLELGHGIAVPDDLVAGSKIETVGDLVDLLVPASSLDTRAEGAAQPAAFDVHADVYPDIKVHCVVSCLCDAVKAAGLDHRPMYFGIWDADFAVSERHQLRYHAPQISHDVFCRWFHRLYGVRVTEWYDHSAPKQVNITKLLGLIAARRPTESVMVMLDMFHLPERENKFNQNPFPHFLMVEATAAPHVWQVRDPDFRWEGPIERDRVLNAVAQPSVAGGYMFDRRAVRLPAAADIRDYFLTCFVADDNPLIRRVRDIVDVHVQRRDGLCVAELKTALRELPVLSIRKWAYEHGFAFFWRSLRLPNDEFLVWCDRIEELALGLPALHLKILRLAQTGDADCAADVYRTLDSLDALETAIKARLHAVFLDWCVDLGLARTPMSERRAGLRR</sequence>